<dbReference type="EMBL" id="FQWV01000004">
    <property type="protein sequence ID" value="SHH11466.1"/>
    <property type="molecule type" value="Genomic_DNA"/>
</dbReference>
<evidence type="ECO:0000313" key="3">
    <source>
        <dbReference type="Proteomes" id="UP000184357"/>
    </source>
</evidence>
<name>A0A1M5QC85_9EURY</name>
<proteinExistence type="predicted"/>
<dbReference type="STRING" id="43928.SAMN05443636_1831"/>
<reference evidence="2 3" key="1">
    <citation type="submission" date="2016-11" db="EMBL/GenBank/DDBJ databases">
        <authorList>
            <person name="Jaros S."/>
            <person name="Januszkiewicz K."/>
            <person name="Wedrychowicz H."/>
        </authorList>
    </citation>
    <scope>NUCLEOTIDE SEQUENCE [LARGE SCALE GENOMIC DNA]</scope>
    <source>
        <strain evidence="2 3">DSM 9297</strain>
    </source>
</reference>
<dbReference type="AlphaFoldDB" id="A0A1M5QC85"/>
<dbReference type="InterPro" id="IPR058370">
    <property type="entry name" value="DUF8057"/>
</dbReference>
<dbReference type="RefSeq" id="WP_073308726.1">
    <property type="nucleotide sequence ID" value="NZ_FQWV01000004.1"/>
</dbReference>
<dbReference type="Proteomes" id="UP000184357">
    <property type="component" value="Unassembled WGS sequence"/>
</dbReference>
<feature type="region of interest" description="Disordered" evidence="1">
    <location>
        <begin position="136"/>
        <end position="156"/>
    </location>
</feature>
<evidence type="ECO:0000256" key="1">
    <source>
        <dbReference type="SAM" id="MobiDB-lite"/>
    </source>
</evidence>
<evidence type="ECO:0000313" key="2">
    <source>
        <dbReference type="EMBL" id="SHH11466.1"/>
    </source>
</evidence>
<accession>A0A1M5QC85</accession>
<dbReference type="Pfam" id="PF26244">
    <property type="entry name" value="DUF8057"/>
    <property type="match status" value="1"/>
</dbReference>
<sequence length="156" mass="16097">MYADRLGTDWEDISGTEAIRRAYALGVAAAFGYENRDEFDRLRAALDTSYDRSIIDLAYQEGKHEAAVVHADSDATDGDAVWDQLVEGAAPAGAAGLDDGDDIVSGSPIDRPITAVELPAALERAGLLEGGTGFGAPGFPSLLGSGPGNDDTDGGP</sequence>
<protein>
    <submittedName>
        <fullName evidence="2">Uncharacterized protein</fullName>
    </submittedName>
</protein>
<organism evidence="2 3">
    <name type="scientific">Halobaculum gomorrense</name>
    <dbReference type="NCBI Taxonomy" id="43928"/>
    <lineage>
        <taxon>Archaea</taxon>
        <taxon>Methanobacteriati</taxon>
        <taxon>Methanobacteriota</taxon>
        <taxon>Stenosarchaea group</taxon>
        <taxon>Halobacteria</taxon>
        <taxon>Halobacteriales</taxon>
        <taxon>Haloferacaceae</taxon>
        <taxon>Halobaculum</taxon>
    </lineage>
</organism>
<keyword evidence="3" id="KW-1185">Reference proteome</keyword>
<gene>
    <name evidence="2" type="ORF">SAMN05443636_1831</name>
</gene>
<dbReference type="OrthoDB" id="252552at2157"/>